<dbReference type="Proteomes" id="UP000221949">
    <property type="component" value="Segment"/>
</dbReference>
<proteinExistence type="predicted"/>
<evidence type="ECO:0000313" key="1">
    <source>
        <dbReference type="EMBL" id="ANZ50460.1"/>
    </source>
</evidence>
<evidence type="ECO:0000313" key="2">
    <source>
        <dbReference type="Proteomes" id="UP000221949"/>
    </source>
</evidence>
<protein>
    <submittedName>
        <fullName evidence="1">Uncharacterized protein</fullName>
    </submittedName>
</protein>
<gene>
    <name evidence="1" type="ORF">STRATTON_35</name>
</gene>
<organism evidence="1 2">
    <name type="scientific">Erwinia phage vB_EamM_Stratton</name>
    <dbReference type="NCBI Taxonomy" id="1883378"/>
    <lineage>
        <taxon>Viruses</taxon>
        <taxon>Duplodnaviria</taxon>
        <taxon>Heunggongvirae</taxon>
        <taxon>Uroviricota</taxon>
        <taxon>Caudoviricetes</taxon>
        <taxon>Chimalliviridae</taxon>
        <taxon>Erskinevirus</taxon>
        <taxon>Erskinevirus EaH2</taxon>
    </lineage>
</organism>
<accession>A0A1B2IGR3</accession>
<sequence>MKEEESRFTPIPDYRVPLGLVIEQRDGKGTAVTVTYHPNSRIGRQLLKEMEYRYVAVLDRDETDVPEYRDCYFMKEQAIVEMLNALPWLRNQYQVIDGWVGPEVHGPNAIVDMDFMVIDKLERTHLHRYTDENVSKICNDLGVQFYQGKKRKG</sequence>
<dbReference type="EMBL" id="KX397373">
    <property type="protein sequence ID" value="ANZ50460.1"/>
    <property type="molecule type" value="Genomic_DNA"/>
</dbReference>
<reference evidence="2" key="1">
    <citation type="submission" date="2016-06" db="EMBL/GenBank/DDBJ databases">
        <authorList>
            <person name="Berg J.A."/>
            <person name="Stratton M.L."/>
            <person name="Esplin I.D."/>
            <person name="Jensen G.L."/>
            <person name="Merrill B.D."/>
            <person name="Breakwell D.P."/>
            <person name="Hope S."/>
            <person name="Grose J.H."/>
        </authorList>
    </citation>
    <scope>NUCLEOTIDE SEQUENCE [LARGE SCALE GENOMIC DNA]</scope>
</reference>
<name>A0A1B2IGR3_9CAUD</name>